<dbReference type="GO" id="GO:0009097">
    <property type="term" value="P:isoleucine biosynthetic process"/>
    <property type="evidence" value="ECO:0007669"/>
    <property type="project" value="UniProtKB-UniRule"/>
</dbReference>
<organism evidence="17 18">
    <name type="scientific">Candidatus Enterovibrio escicola</name>
    <dbReference type="NCBI Taxonomy" id="1927127"/>
    <lineage>
        <taxon>Bacteria</taxon>
        <taxon>Pseudomonadati</taxon>
        <taxon>Pseudomonadota</taxon>
        <taxon>Gammaproteobacteria</taxon>
        <taxon>Vibrionales</taxon>
        <taxon>Vibrionaceae</taxon>
        <taxon>Enterovibrio</taxon>
    </lineage>
</organism>
<reference evidence="18" key="1">
    <citation type="submission" date="2017-04" db="EMBL/GenBank/DDBJ databases">
        <title>Genome evolution of the luminous symbionts of deep sea anglerfish.</title>
        <authorList>
            <person name="Hendry T.A."/>
        </authorList>
    </citation>
    <scope>NUCLEOTIDE SEQUENCE [LARGE SCALE GENOMIC DNA]</scope>
</reference>
<feature type="binding site" evidence="15">
    <location>
        <position position="163"/>
    </location>
    <ligand>
        <name>substrate</name>
    </ligand>
</feature>
<evidence type="ECO:0000256" key="9">
    <source>
        <dbReference type="ARBA" id="ARBA00022857"/>
    </source>
</evidence>
<evidence type="ECO:0000256" key="2">
    <source>
        <dbReference type="ARBA" id="ARBA00005076"/>
    </source>
</evidence>
<dbReference type="PIRSF" id="PIRSF000148">
    <property type="entry name" value="ASA_dh"/>
    <property type="match status" value="1"/>
</dbReference>
<dbReference type="EMBL" id="NBYY01000020">
    <property type="protein sequence ID" value="PCS22430.1"/>
    <property type="molecule type" value="Genomic_DNA"/>
</dbReference>
<feature type="binding site" evidence="15">
    <location>
        <begin position="166"/>
        <end position="167"/>
    </location>
    <ligand>
        <name>NADP(+)</name>
        <dbReference type="ChEBI" id="CHEBI:58349"/>
    </ligand>
</feature>
<gene>
    <name evidence="15" type="primary">asd</name>
    <name evidence="17" type="ORF">BTN49_1956</name>
</gene>
<dbReference type="Pfam" id="PF02774">
    <property type="entry name" value="Semialdhyde_dhC"/>
    <property type="match status" value="1"/>
</dbReference>
<dbReference type="InterPro" id="IPR036291">
    <property type="entry name" value="NAD(P)-bd_dom_sf"/>
</dbReference>
<feature type="binding site" evidence="15">
    <location>
        <position position="242"/>
    </location>
    <ligand>
        <name>substrate</name>
    </ligand>
</feature>
<dbReference type="InterPro" id="IPR012280">
    <property type="entry name" value="Semialdhyde_DH_dimer_dom"/>
</dbReference>
<dbReference type="GO" id="GO:0071266">
    <property type="term" value="P:'de novo' L-methionine biosynthetic process"/>
    <property type="evidence" value="ECO:0007669"/>
    <property type="project" value="UniProtKB-UniRule"/>
</dbReference>
<dbReference type="HAMAP" id="MF_02121">
    <property type="entry name" value="ASADH"/>
    <property type="match status" value="1"/>
</dbReference>
<dbReference type="InterPro" id="IPR000534">
    <property type="entry name" value="Semialdehyde_DH_NAD-bd"/>
</dbReference>
<dbReference type="UniPathway" id="UPA00034">
    <property type="reaction ID" value="UER00016"/>
</dbReference>
<dbReference type="NCBIfam" id="TIGR01296">
    <property type="entry name" value="asd_B"/>
    <property type="match status" value="1"/>
</dbReference>
<dbReference type="NCBIfam" id="NF005957">
    <property type="entry name" value="PRK08040.1"/>
    <property type="match status" value="1"/>
</dbReference>
<evidence type="ECO:0000256" key="4">
    <source>
        <dbReference type="ARBA" id="ARBA00010584"/>
    </source>
</evidence>
<dbReference type="GO" id="GO:0004073">
    <property type="term" value="F:aspartate-semialdehyde dehydrogenase activity"/>
    <property type="evidence" value="ECO:0007669"/>
    <property type="project" value="UniProtKB-UniRule"/>
</dbReference>
<name>A0A2A5T2S4_9GAMM</name>
<keyword evidence="10 15" id="KW-0220">Diaminopimelate biosynthesis</keyword>
<feature type="binding site" evidence="15">
    <location>
        <position position="320"/>
    </location>
    <ligand>
        <name>NADP(+)</name>
        <dbReference type="ChEBI" id="CHEBI:58349"/>
    </ligand>
</feature>
<dbReference type="Pfam" id="PF01118">
    <property type="entry name" value="Semialdhyde_dh"/>
    <property type="match status" value="1"/>
</dbReference>
<comment type="catalytic activity">
    <reaction evidence="14 15">
        <text>L-aspartate 4-semialdehyde + phosphate + NADP(+) = 4-phospho-L-aspartate + NADPH + H(+)</text>
        <dbReference type="Rhea" id="RHEA:24284"/>
        <dbReference type="ChEBI" id="CHEBI:15378"/>
        <dbReference type="ChEBI" id="CHEBI:43474"/>
        <dbReference type="ChEBI" id="CHEBI:57535"/>
        <dbReference type="ChEBI" id="CHEBI:57783"/>
        <dbReference type="ChEBI" id="CHEBI:58349"/>
        <dbReference type="ChEBI" id="CHEBI:537519"/>
        <dbReference type="EC" id="1.2.1.11"/>
    </reaction>
</comment>
<dbReference type="RefSeq" id="WP_097356658.1">
    <property type="nucleotide sequence ID" value="NZ_CAWNJE010000026.1"/>
</dbReference>
<dbReference type="GO" id="GO:0046983">
    <property type="term" value="F:protein dimerization activity"/>
    <property type="evidence" value="ECO:0007669"/>
    <property type="project" value="InterPro"/>
</dbReference>
<feature type="binding site" evidence="15">
    <location>
        <begin position="17"/>
        <end position="20"/>
    </location>
    <ligand>
        <name>NADP(+)</name>
        <dbReference type="ChEBI" id="CHEBI:58349"/>
    </ligand>
</feature>
<proteinExistence type="inferred from homology"/>
<evidence type="ECO:0000256" key="5">
    <source>
        <dbReference type="ARBA" id="ARBA00011738"/>
    </source>
</evidence>
<dbReference type="GO" id="GO:0051287">
    <property type="term" value="F:NAD binding"/>
    <property type="evidence" value="ECO:0007669"/>
    <property type="project" value="InterPro"/>
</dbReference>
<evidence type="ECO:0000256" key="1">
    <source>
        <dbReference type="ARBA" id="ARBA00005021"/>
    </source>
</evidence>
<dbReference type="NCBIfam" id="NF004224">
    <property type="entry name" value="PRK05671.1"/>
    <property type="match status" value="1"/>
</dbReference>
<evidence type="ECO:0000256" key="12">
    <source>
        <dbReference type="ARBA" id="ARBA00023154"/>
    </source>
</evidence>
<evidence type="ECO:0000313" key="17">
    <source>
        <dbReference type="EMBL" id="PCS22430.1"/>
    </source>
</evidence>
<dbReference type="SUPFAM" id="SSF55347">
    <property type="entry name" value="Glyceraldehyde-3-phosphate dehydrogenase-like, C-terminal domain"/>
    <property type="match status" value="1"/>
</dbReference>
<dbReference type="UniPathway" id="UPA00050">
    <property type="reaction ID" value="UER00463"/>
</dbReference>
<dbReference type="Gene3D" id="3.30.360.10">
    <property type="entry name" value="Dihydrodipicolinate Reductase, domain 2"/>
    <property type="match status" value="1"/>
</dbReference>
<feature type="domain" description="Semialdehyde dehydrogenase NAD-binding" evidence="16">
    <location>
        <begin position="10"/>
        <end position="125"/>
    </location>
</feature>
<protein>
    <recommendedName>
        <fullName evidence="6 15">Aspartate-semialdehyde dehydrogenase</fullName>
        <shortName evidence="15">ASA dehydrogenase</shortName>
        <shortName evidence="15">ASADH</shortName>
        <ecNumber evidence="6 15">1.2.1.11</ecNumber>
    </recommendedName>
    <alternativeName>
        <fullName evidence="15">Aspartate-beta-semialdehyde dehydrogenase</fullName>
    </alternativeName>
</protein>
<dbReference type="GO" id="GO:0019877">
    <property type="term" value="P:diaminopimelate biosynthetic process"/>
    <property type="evidence" value="ECO:0007669"/>
    <property type="project" value="UniProtKB-UniRule"/>
</dbReference>
<keyword evidence="11 15" id="KW-0560">Oxidoreductase</keyword>
<dbReference type="InterPro" id="IPR005986">
    <property type="entry name" value="Asp_semialdehyde_DH_beta"/>
</dbReference>
<dbReference type="GO" id="GO:0009089">
    <property type="term" value="P:lysine biosynthetic process via diaminopimelate"/>
    <property type="evidence" value="ECO:0007669"/>
    <property type="project" value="UniProtKB-UniRule"/>
</dbReference>
<feature type="active site" description="Acyl-thioester intermediate" evidence="15">
    <location>
        <position position="136"/>
    </location>
</feature>
<evidence type="ECO:0000256" key="7">
    <source>
        <dbReference type="ARBA" id="ARBA00022605"/>
    </source>
</evidence>
<keyword evidence="18" id="KW-1185">Reference proteome</keyword>
<comment type="pathway">
    <text evidence="2 15">Amino-acid biosynthesis; L-lysine biosynthesis via DAP pathway; (S)-tetrahydrodipicolinate from L-aspartate: step 2/4.</text>
</comment>
<dbReference type="GeneID" id="66951895"/>
<dbReference type="PANTHER" id="PTHR46278:SF2">
    <property type="entry name" value="ASPARTATE-SEMIALDEHYDE DEHYDROGENASE"/>
    <property type="match status" value="1"/>
</dbReference>
<dbReference type="GO" id="GO:0050661">
    <property type="term" value="F:NADP binding"/>
    <property type="evidence" value="ECO:0007669"/>
    <property type="project" value="UniProtKB-UniRule"/>
</dbReference>
<evidence type="ECO:0000256" key="13">
    <source>
        <dbReference type="ARBA" id="ARBA00023167"/>
    </source>
</evidence>
<keyword evidence="12 15" id="KW-0457">Lysine biosynthesis</keyword>
<comment type="subunit">
    <text evidence="5 15">Homodimer.</text>
</comment>
<evidence type="ECO:0000256" key="11">
    <source>
        <dbReference type="ARBA" id="ARBA00023002"/>
    </source>
</evidence>
<dbReference type="CDD" id="cd18131">
    <property type="entry name" value="ASADH_C_bac_euk_like"/>
    <property type="match status" value="1"/>
</dbReference>
<dbReference type="CDD" id="cd02316">
    <property type="entry name" value="VcASADH2_like_N"/>
    <property type="match status" value="1"/>
</dbReference>
<keyword evidence="13 15" id="KW-0486">Methionine biosynthesis</keyword>
<dbReference type="SUPFAM" id="SSF51735">
    <property type="entry name" value="NAD(P)-binding Rossmann-fold domains"/>
    <property type="match status" value="1"/>
</dbReference>
<dbReference type="PANTHER" id="PTHR46278">
    <property type="entry name" value="DEHYDROGENASE, PUTATIVE-RELATED"/>
    <property type="match status" value="1"/>
</dbReference>
<dbReference type="UniPathway" id="UPA00051">
    <property type="reaction ID" value="UER00464"/>
</dbReference>
<keyword evidence="8 15" id="KW-0791">Threonine biosynthesis</keyword>
<evidence type="ECO:0000256" key="6">
    <source>
        <dbReference type="ARBA" id="ARBA00013120"/>
    </source>
</evidence>
<comment type="pathway">
    <text evidence="3 15">Amino-acid biosynthesis; L-threonine biosynthesis; L-threonine from L-aspartate: step 2/5.</text>
</comment>
<dbReference type="EC" id="1.2.1.11" evidence="6 15"/>
<keyword evidence="9 15" id="KW-0521">NADP</keyword>
<evidence type="ECO:0000259" key="16">
    <source>
        <dbReference type="SMART" id="SM00859"/>
    </source>
</evidence>
<dbReference type="InterPro" id="IPR012080">
    <property type="entry name" value="Asp_semialdehyde_DH"/>
</dbReference>
<evidence type="ECO:0000256" key="15">
    <source>
        <dbReference type="HAMAP-Rule" id="MF_02121"/>
    </source>
</evidence>
<evidence type="ECO:0000256" key="14">
    <source>
        <dbReference type="ARBA" id="ARBA00047891"/>
    </source>
</evidence>
<evidence type="ECO:0000313" key="18">
    <source>
        <dbReference type="Proteomes" id="UP000219020"/>
    </source>
</evidence>
<comment type="caution">
    <text evidence="17">The sequence shown here is derived from an EMBL/GenBank/DDBJ whole genome shotgun (WGS) entry which is preliminary data.</text>
</comment>
<dbReference type="Gene3D" id="3.40.50.720">
    <property type="entry name" value="NAD(P)-binding Rossmann-like Domain"/>
    <property type="match status" value="1"/>
</dbReference>
<dbReference type="Proteomes" id="UP000219020">
    <property type="component" value="Unassembled WGS sequence"/>
</dbReference>
<dbReference type="SMART" id="SM00859">
    <property type="entry name" value="Semialdhyde_dh"/>
    <property type="match status" value="1"/>
</dbReference>
<keyword evidence="7 15" id="KW-0028">Amino-acid biosynthesis</keyword>
<evidence type="ECO:0000256" key="10">
    <source>
        <dbReference type="ARBA" id="ARBA00022915"/>
    </source>
</evidence>
<dbReference type="GO" id="GO:0009088">
    <property type="term" value="P:threonine biosynthetic process"/>
    <property type="evidence" value="ECO:0007669"/>
    <property type="project" value="UniProtKB-UniRule"/>
</dbReference>
<comment type="pathway">
    <text evidence="1 15">Amino-acid biosynthesis; L-methionine biosynthesis via de novo pathway; L-homoserine from L-aspartate: step 2/3.</text>
</comment>
<comment type="caution">
    <text evidence="15">Lacks conserved residue(s) required for the propagation of feature annotation.</text>
</comment>
<dbReference type="NCBIfam" id="NF011456">
    <property type="entry name" value="PRK14874.1"/>
    <property type="match status" value="1"/>
</dbReference>
<dbReference type="AlphaFoldDB" id="A0A2A5T2S4"/>
<accession>A0A2A5T2S4</accession>
<sequence>MTKKFNAGFDVAVLGATGIVGRTIVEVLEERKFPVCNLYLLANEYNAGETFRFNGKSVCVKNVEDFDWSQVQVGLFTAGAEVSGRWAQIAVEEGVIVIDDSSRFRYDPDIPLVITEVNPEVIADFRNRNIIAIPNCLTIQMMVALKPIYDLVGIERINVATYQSVSGSGKKGIDELACQTVKLLSGQDVETNTYKKQIAFNCLPHIDKLMNNGYTKEEMKMVWETQKILGNENIAINPTCVRVPVFHGYAEAVHIECRQPLDAIEAIDLLSRAKGVEVFANEDYPTQVINGVGKDNVMIGRVRKDISHPNGLNLWIVADNIRKGAATNSVQIAEILVRNYL</sequence>
<evidence type="ECO:0000256" key="8">
    <source>
        <dbReference type="ARBA" id="ARBA00022697"/>
    </source>
</evidence>
<comment type="function">
    <text evidence="15">Catalyzes the NADPH-dependent formation of L-aspartate-semialdehyde (L-ASA) by the reductive dephosphorylation of L-aspartyl-4-phosphate.</text>
</comment>
<evidence type="ECO:0000256" key="3">
    <source>
        <dbReference type="ARBA" id="ARBA00005097"/>
    </source>
</evidence>
<comment type="similarity">
    <text evidence="4 15">Belongs to the aspartate-semialdehyde dehydrogenase family.</text>
</comment>
<feature type="binding site" evidence="15">
    <location>
        <position position="105"/>
    </location>
    <ligand>
        <name>phosphate</name>
        <dbReference type="ChEBI" id="CHEBI:43474"/>
    </ligand>
</feature>